<evidence type="ECO:0000313" key="7">
    <source>
        <dbReference type="Proteomes" id="UP001210925"/>
    </source>
</evidence>
<dbReference type="PANTHER" id="PTHR30249:SF0">
    <property type="entry name" value="PLASTIDAL GLYCOLATE_GLYCERATE TRANSLOCATOR 1, CHLOROPLASTIC"/>
    <property type="match status" value="1"/>
</dbReference>
<feature type="transmembrane region" description="Helical" evidence="5">
    <location>
        <begin position="200"/>
        <end position="218"/>
    </location>
</feature>
<accession>A0AAD5UM21</accession>
<evidence type="ECO:0000256" key="5">
    <source>
        <dbReference type="SAM" id="Phobius"/>
    </source>
</evidence>
<dbReference type="GO" id="GO:0016020">
    <property type="term" value="C:membrane"/>
    <property type="evidence" value="ECO:0007669"/>
    <property type="project" value="UniProtKB-SubCell"/>
</dbReference>
<keyword evidence="7" id="KW-1185">Reference proteome</keyword>
<feature type="transmembrane region" description="Helical" evidence="5">
    <location>
        <begin position="101"/>
        <end position="124"/>
    </location>
</feature>
<dbReference type="PANTHER" id="PTHR30249">
    <property type="entry name" value="PUTATIVE SEROTONIN TRANSPORTER"/>
    <property type="match status" value="1"/>
</dbReference>
<sequence length="456" mass="50571">MGHGILILAGIPILLLLFEAIKEVDELLSLNLPVAGFGLVLLTIFFYLTDTFCNSIHVKMMAIISPAGNFFFSYFQMYYIPALVTIPKYIVNIDSSDLIKSLGIIVLGVPINMVLGGLAVYPFLIALPDDQLQLETVHVERVNVRVDDDTNHGEKAKSVRKMISKVVQSFEYLVSVLLILCLISLLVLYCSPPNSNMEYFSLQFTLLFSLVLLYKSFWKLQYKIFEISPFLSILFHPTLATTVVELVLTYLIALMISRSYSDVATMIFSGAKFEFKHIGNYTTIGDILLYFLNVTVMCLSFPIYAKKKQMLSKFTALFGGCLIMAVFNLVTIVAVCNALKVTPFVAEVLVFKNIPTPIAVGDAGFIGAVPGLCGFVSVLSGIFGAVLFKLYKYMRCRAGVQLGVSIGSSSHLFGMYALSISDSESSAYAFLTFVLIAVYYDFALSYINIRYLLSRA</sequence>
<keyword evidence="4 5" id="KW-0472">Membrane</keyword>
<feature type="transmembrane region" description="Helical" evidence="5">
    <location>
        <begin position="400"/>
        <end position="421"/>
    </location>
</feature>
<evidence type="ECO:0000256" key="4">
    <source>
        <dbReference type="ARBA" id="ARBA00023136"/>
    </source>
</evidence>
<keyword evidence="2 5" id="KW-0812">Transmembrane</keyword>
<evidence type="ECO:0000313" key="6">
    <source>
        <dbReference type="EMBL" id="KAJ3261783.1"/>
    </source>
</evidence>
<dbReference type="EMBL" id="JADGKB010000004">
    <property type="protein sequence ID" value="KAJ3261783.1"/>
    <property type="molecule type" value="Genomic_DNA"/>
</dbReference>
<dbReference type="Pfam" id="PF04172">
    <property type="entry name" value="LrgB"/>
    <property type="match status" value="1"/>
</dbReference>
<feature type="transmembrane region" description="Helical" evidence="5">
    <location>
        <begin position="287"/>
        <end position="305"/>
    </location>
</feature>
<protein>
    <submittedName>
        <fullName evidence="6">Uncharacterized protein</fullName>
    </submittedName>
</protein>
<evidence type="ECO:0000256" key="2">
    <source>
        <dbReference type="ARBA" id="ARBA00022692"/>
    </source>
</evidence>
<reference evidence="6" key="1">
    <citation type="submission" date="2020-05" db="EMBL/GenBank/DDBJ databases">
        <title>Phylogenomic resolution of chytrid fungi.</title>
        <authorList>
            <person name="Stajich J.E."/>
            <person name="Amses K."/>
            <person name="Simmons R."/>
            <person name="Seto K."/>
            <person name="Myers J."/>
            <person name="Bonds A."/>
            <person name="Quandt C.A."/>
            <person name="Barry K."/>
            <person name="Liu P."/>
            <person name="Grigoriev I."/>
            <person name="Longcore J.E."/>
            <person name="James T.Y."/>
        </authorList>
    </citation>
    <scope>NUCLEOTIDE SEQUENCE</scope>
    <source>
        <strain evidence="6">PLAUS21</strain>
    </source>
</reference>
<dbReference type="Proteomes" id="UP001210925">
    <property type="component" value="Unassembled WGS sequence"/>
</dbReference>
<feature type="transmembrane region" description="Helical" evidence="5">
    <location>
        <begin position="317"/>
        <end position="345"/>
    </location>
</feature>
<evidence type="ECO:0000256" key="3">
    <source>
        <dbReference type="ARBA" id="ARBA00022989"/>
    </source>
</evidence>
<proteinExistence type="predicted"/>
<feature type="transmembrane region" description="Helical" evidence="5">
    <location>
        <begin position="30"/>
        <end position="48"/>
    </location>
</feature>
<dbReference type="InterPro" id="IPR007300">
    <property type="entry name" value="CidB/LrgB"/>
</dbReference>
<name>A0AAD5UM21_9FUNG</name>
<evidence type="ECO:0000256" key="1">
    <source>
        <dbReference type="ARBA" id="ARBA00004141"/>
    </source>
</evidence>
<feature type="transmembrane region" description="Helical" evidence="5">
    <location>
        <begin position="365"/>
        <end position="388"/>
    </location>
</feature>
<feature type="transmembrane region" description="Helical" evidence="5">
    <location>
        <begin position="427"/>
        <end position="449"/>
    </location>
</feature>
<gene>
    <name evidence="6" type="ORF">HK103_004734</name>
</gene>
<comment type="caution">
    <text evidence="6">The sequence shown here is derived from an EMBL/GenBank/DDBJ whole genome shotgun (WGS) entry which is preliminary data.</text>
</comment>
<comment type="subcellular location">
    <subcellularLocation>
        <location evidence="1">Membrane</location>
        <topology evidence="1">Multi-pass membrane protein</topology>
    </subcellularLocation>
</comment>
<dbReference type="AlphaFoldDB" id="A0AAD5UM21"/>
<feature type="transmembrane region" description="Helical" evidence="5">
    <location>
        <begin position="170"/>
        <end position="188"/>
    </location>
</feature>
<feature type="transmembrane region" description="Helical" evidence="5">
    <location>
        <begin position="230"/>
        <end position="256"/>
    </location>
</feature>
<keyword evidence="3 5" id="KW-1133">Transmembrane helix</keyword>
<organism evidence="6 7">
    <name type="scientific">Boothiomyces macroporosus</name>
    <dbReference type="NCBI Taxonomy" id="261099"/>
    <lineage>
        <taxon>Eukaryota</taxon>
        <taxon>Fungi</taxon>
        <taxon>Fungi incertae sedis</taxon>
        <taxon>Chytridiomycota</taxon>
        <taxon>Chytridiomycota incertae sedis</taxon>
        <taxon>Chytridiomycetes</taxon>
        <taxon>Rhizophydiales</taxon>
        <taxon>Terramycetaceae</taxon>
        <taxon>Boothiomyces</taxon>
    </lineage>
</organism>